<proteinExistence type="predicted"/>
<dbReference type="Gene3D" id="1.10.260.40">
    <property type="entry name" value="lambda repressor-like DNA-binding domains"/>
    <property type="match status" value="1"/>
</dbReference>
<sequence>MSDGYEDLATTIDILVCRTGLDRRSLFDLKGLSFHTSLPEADIRRLLDGEELEAAEVDHREVARRIQFLMDTRLCREEGPGGVVWQRQYTAPEIAAGIGMTPQWLNTLLSQRKHSSPNLKHAGRIARFFGVPVNFFTDEPAEALNRVLRAEVLPQLNAFVAHPRSTVRNRYALEIQHRLGDVVLEPPVERALMLFVDGIAREEGPGGRAARSGGDSGGHGSSSGDAGRVSAGAHHS</sequence>
<dbReference type="Proteomes" id="UP000642673">
    <property type="component" value="Unassembled WGS sequence"/>
</dbReference>
<accession>A0ABQ3F155</accession>
<protein>
    <recommendedName>
        <fullName evidence="4">Transcriptional regulator</fullName>
    </recommendedName>
</protein>
<name>A0ABQ3F155_9ACTN</name>
<dbReference type="SUPFAM" id="SSF47413">
    <property type="entry name" value="lambda repressor-like DNA-binding domains"/>
    <property type="match status" value="1"/>
</dbReference>
<evidence type="ECO:0000256" key="1">
    <source>
        <dbReference type="SAM" id="MobiDB-lite"/>
    </source>
</evidence>
<dbReference type="RefSeq" id="WP_190186711.1">
    <property type="nucleotide sequence ID" value="NZ_BMVP01000013.1"/>
</dbReference>
<evidence type="ECO:0000313" key="3">
    <source>
        <dbReference type="Proteomes" id="UP000642673"/>
    </source>
</evidence>
<gene>
    <name evidence="2" type="ORF">GCM10010347_52670</name>
</gene>
<keyword evidence="3" id="KW-1185">Reference proteome</keyword>
<dbReference type="EMBL" id="BMVP01000013">
    <property type="protein sequence ID" value="GHB75697.1"/>
    <property type="molecule type" value="Genomic_DNA"/>
</dbReference>
<dbReference type="InterPro" id="IPR010982">
    <property type="entry name" value="Lambda_DNA-bd_dom_sf"/>
</dbReference>
<comment type="caution">
    <text evidence="2">The sequence shown here is derived from an EMBL/GenBank/DDBJ whole genome shotgun (WGS) entry which is preliminary data.</text>
</comment>
<feature type="region of interest" description="Disordered" evidence="1">
    <location>
        <begin position="204"/>
        <end position="236"/>
    </location>
</feature>
<organism evidence="2 3">
    <name type="scientific">Streptomyces cirratus</name>
    <dbReference type="NCBI Taxonomy" id="68187"/>
    <lineage>
        <taxon>Bacteria</taxon>
        <taxon>Bacillati</taxon>
        <taxon>Actinomycetota</taxon>
        <taxon>Actinomycetes</taxon>
        <taxon>Kitasatosporales</taxon>
        <taxon>Streptomycetaceae</taxon>
        <taxon>Streptomyces</taxon>
    </lineage>
</organism>
<evidence type="ECO:0008006" key="4">
    <source>
        <dbReference type="Google" id="ProtNLM"/>
    </source>
</evidence>
<evidence type="ECO:0000313" key="2">
    <source>
        <dbReference type="EMBL" id="GHB75697.1"/>
    </source>
</evidence>
<reference evidence="3" key="1">
    <citation type="journal article" date="2019" name="Int. J. Syst. Evol. Microbiol.">
        <title>The Global Catalogue of Microorganisms (GCM) 10K type strain sequencing project: providing services to taxonomists for standard genome sequencing and annotation.</title>
        <authorList>
            <consortium name="The Broad Institute Genomics Platform"/>
            <consortium name="The Broad Institute Genome Sequencing Center for Infectious Disease"/>
            <person name="Wu L."/>
            <person name="Ma J."/>
        </authorList>
    </citation>
    <scope>NUCLEOTIDE SEQUENCE [LARGE SCALE GENOMIC DNA]</scope>
    <source>
        <strain evidence="3">JCM 4738</strain>
    </source>
</reference>